<proteinExistence type="predicted"/>
<dbReference type="Pfam" id="PF06653">
    <property type="entry name" value="Claudin_3"/>
    <property type="match status" value="1"/>
</dbReference>
<evidence type="ECO:0000256" key="1">
    <source>
        <dbReference type="SAM" id="Phobius"/>
    </source>
</evidence>
<dbReference type="OrthoDB" id="5823731at2759"/>
<evidence type="ECO:0000313" key="3">
    <source>
        <dbReference type="Proteomes" id="UP000659654"/>
    </source>
</evidence>
<dbReference type="AlphaFoldDB" id="A0A7I8XN13"/>
<organism evidence="2 3">
    <name type="scientific">Bursaphelenchus xylophilus</name>
    <name type="common">Pinewood nematode worm</name>
    <name type="synonym">Aphelenchoides xylophilus</name>
    <dbReference type="NCBI Taxonomy" id="6326"/>
    <lineage>
        <taxon>Eukaryota</taxon>
        <taxon>Metazoa</taxon>
        <taxon>Ecdysozoa</taxon>
        <taxon>Nematoda</taxon>
        <taxon>Chromadorea</taxon>
        <taxon>Rhabditida</taxon>
        <taxon>Tylenchina</taxon>
        <taxon>Tylenchomorpha</taxon>
        <taxon>Aphelenchoidea</taxon>
        <taxon>Aphelenchoididae</taxon>
        <taxon>Bursaphelenchus</taxon>
    </lineage>
</organism>
<feature type="transmembrane region" description="Helical" evidence="1">
    <location>
        <begin position="98"/>
        <end position="121"/>
    </location>
</feature>
<keyword evidence="1" id="KW-1133">Transmembrane helix</keyword>
<dbReference type="EMBL" id="CAJFCV020000001">
    <property type="protein sequence ID" value="CAG9089572.1"/>
    <property type="molecule type" value="Genomic_DNA"/>
</dbReference>
<dbReference type="EMBL" id="CAJFDI010000001">
    <property type="protein sequence ID" value="CAD5211988.1"/>
    <property type="molecule type" value="Genomic_DNA"/>
</dbReference>
<feature type="transmembrane region" description="Helical" evidence="1">
    <location>
        <begin position="12"/>
        <end position="34"/>
    </location>
</feature>
<feature type="transmembrane region" description="Helical" evidence="1">
    <location>
        <begin position="70"/>
        <end position="91"/>
    </location>
</feature>
<keyword evidence="1" id="KW-0472">Membrane</keyword>
<evidence type="ECO:0000313" key="2">
    <source>
        <dbReference type="EMBL" id="CAD5211988.1"/>
    </source>
</evidence>
<accession>A0A7I8XN13</accession>
<gene>
    <name evidence="2" type="ORF">BXYJ_LOCUS2694</name>
</gene>
<dbReference type="Gene3D" id="1.20.140.150">
    <property type="match status" value="1"/>
</dbReference>
<protein>
    <submittedName>
        <fullName evidence="2">(pine wood nematode) hypothetical protein</fullName>
    </submittedName>
</protein>
<name>A0A7I8XN13_BURXY</name>
<feature type="transmembrane region" description="Helical" evidence="1">
    <location>
        <begin position="157"/>
        <end position="182"/>
    </location>
</feature>
<keyword evidence="1" id="KW-0812">Transmembrane</keyword>
<dbReference type="Proteomes" id="UP000582659">
    <property type="component" value="Unassembled WGS sequence"/>
</dbReference>
<reference evidence="2" key="1">
    <citation type="submission" date="2020-09" db="EMBL/GenBank/DDBJ databases">
        <authorList>
            <person name="Kikuchi T."/>
        </authorList>
    </citation>
    <scope>NUCLEOTIDE SEQUENCE</scope>
    <source>
        <strain evidence="2">Ka4C1</strain>
    </source>
</reference>
<sequence>MVGMCSTAYLKPLYLVALIIALVFTTAALFSPAWRRIDDNNSVGLITSDCYFQACWWYTDNRASFDHTCLGLMIVAFVLEIFLILASLGMWTRFFVPGAYVCLTAVSFAAMVAIVVTLAIYGAKSENTFRGIIPITVAPPSVTGFQSTHNNQFGYSYWLALIGAIFMAIATTIAATATVFSLSVNAHS</sequence>
<dbReference type="Proteomes" id="UP000659654">
    <property type="component" value="Unassembled WGS sequence"/>
</dbReference>
<dbReference type="InterPro" id="IPR009545">
    <property type="entry name" value="Claudin-like"/>
</dbReference>
<comment type="caution">
    <text evidence="2">The sequence shown here is derived from an EMBL/GenBank/DDBJ whole genome shotgun (WGS) entry which is preliminary data.</text>
</comment>
<keyword evidence="3" id="KW-1185">Reference proteome</keyword>